<keyword evidence="3" id="KW-1185">Reference proteome</keyword>
<feature type="transmembrane region" description="Helical" evidence="1">
    <location>
        <begin position="184"/>
        <end position="203"/>
    </location>
</feature>
<feature type="transmembrane region" description="Helical" evidence="1">
    <location>
        <begin position="120"/>
        <end position="139"/>
    </location>
</feature>
<dbReference type="RefSeq" id="WP_160852734.1">
    <property type="nucleotide sequence ID" value="NZ_WUWG01000001.1"/>
</dbReference>
<accession>A0A6B0TUK2</accession>
<keyword evidence="1" id="KW-0812">Transmembrane</keyword>
<reference evidence="2 3" key="1">
    <citation type="submission" date="2019-12" db="EMBL/GenBank/DDBJ databases">
        <title>Strain KN286 was isolated from seawater, which was collected from Caroline Seamount in the tropical western Pacific.</title>
        <authorList>
            <person name="Wang Q."/>
        </authorList>
    </citation>
    <scope>NUCLEOTIDE SEQUENCE [LARGE SCALE GENOMIC DNA]</scope>
    <source>
        <strain evidence="2 3">KN286</strain>
    </source>
</reference>
<dbReference type="Proteomes" id="UP000436016">
    <property type="component" value="Unassembled WGS sequence"/>
</dbReference>
<feature type="transmembrane region" description="Helical" evidence="1">
    <location>
        <begin position="146"/>
        <end position="164"/>
    </location>
</feature>
<organism evidence="2 3">
    <name type="scientific">Oceanomicrobium pacificus</name>
    <dbReference type="NCBI Taxonomy" id="2692916"/>
    <lineage>
        <taxon>Bacteria</taxon>
        <taxon>Pseudomonadati</taxon>
        <taxon>Pseudomonadota</taxon>
        <taxon>Alphaproteobacteria</taxon>
        <taxon>Rhodobacterales</taxon>
        <taxon>Paracoccaceae</taxon>
        <taxon>Oceanomicrobium</taxon>
    </lineage>
</organism>
<proteinExistence type="predicted"/>
<evidence type="ECO:0000313" key="2">
    <source>
        <dbReference type="EMBL" id="MXU64922.1"/>
    </source>
</evidence>
<feature type="transmembrane region" description="Helical" evidence="1">
    <location>
        <begin position="38"/>
        <end position="57"/>
    </location>
</feature>
<gene>
    <name evidence="2" type="ORF">GSH16_05655</name>
</gene>
<protein>
    <recommendedName>
        <fullName evidence="4">Amino acid permease</fullName>
    </recommendedName>
</protein>
<feature type="transmembrane region" description="Helical" evidence="1">
    <location>
        <begin position="354"/>
        <end position="373"/>
    </location>
</feature>
<dbReference type="EMBL" id="WUWG01000001">
    <property type="protein sequence ID" value="MXU64922.1"/>
    <property type="molecule type" value="Genomic_DNA"/>
</dbReference>
<evidence type="ECO:0008006" key="4">
    <source>
        <dbReference type="Google" id="ProtNLM"/>
    </source>
</evidence>
<feature type="transmembrane region" description="Helical" evidence="1">
    <location>
        <begin position="224"/>
        <end position="247"/>
    </location>
</feature>
<name>A0A6B0TUK2_9RHOB</name>
<comment type="caution">
    <text evidence="2">The sequence shown here is derived from an EMBL/GenBank/DDBJ whole genome shotgun (WGS) entry which is preliminary data.</text>
</comment>
<keyword evidence="1" id="KW-1133">Transmembrane helix</keyword>
<feature type="transmembrane region" description="Helical" evidence="1">
    <location>
        <begin position="12"/>
        <end position="32"/>
    </location>
</feature>
<feature type="transmembrane region" description="Helical" evidence="1">
    <location>
        <begin position="302"/>
        <end position="319"/>
    </location>
</feature>
<feature type="transmembrane region" description="Helical" evidence="1">
    <location>
        <begin position="259"/>
        <end position="281"/>
    </location>
</feature>
<sequence>MAGNRATDIRAMVTPLASIFGSGFLVILPILANTVGPAAPVAMAAICAVAYAVGWVVRGNIARAEPALADGSDHLLLRLDRLADIAIVVAYVISVALYLQILSGYALSGIGQHSDTAEKILTTAVLLFIVGVGVLRGLARLEMLESFALAATLAIVAALILAFALHDAQASEAAARPETQPGWWQLATVLGGALIVVQGFETTRYMGNQYAAGTRIRACRNAQILSTLIYVALVAAAIPVTGTVALPLPDTGLIALVKIAAPLLVVPLVIAAVFSQFSAAVADTIAALGNLREVSRQRLTPAMIYLGIGAAAIALNWLADTYQILALASRAFALFYLCECLVALRLGGPVWRQAAIVALGLVLLFIVLFSVPAG</sequence>
<evidence type="ECO:0000256" key="1">
    <source>
        <dbReference type="SAM" id="Phobius"/>
    </source>
</evidence>
<keyword evidence="1" id="KW-0472">Membrane</keyword>
<evidence type="ECO:0000313" key="3">
    <source>
        <dbReference type="Proteomes" id="UP000436016"/>
    </source>
</evidence>
<feature type="transmembrane region" description="Helical" evidence="1">
    <location>
        <begin position="85"/>
        <end position="108"/>
    </location>
</feature>
<dbReference type="Gene3D" id="1.20.1740.10">
    <property type="entry name" value="Amino acid/polyamine transporter I"/>
    <property type="match status" value="1"/>
</dbReference>
<dbReference type="AlphaFoldDB" id="A0A6B0TUK2"/>